<dbReference type="AlphaFoldDB" id="A0A645IRI4"/>
<evidence type="ECO:0000313" key="1">
    <source>
        <dbReference type="EMBL" id="MPN53975.1"/>
    </source>
</evidence>
<reference evidence="1" key="1">
    <citation type="submission" date="2019-08" db="EMBL/GenBank/DDBJ databases">
        <authorList>
            <person name="Kucharzyk K."/>
            <person name="Murdoch R.W."/>
            <person name="Higgins S."/>
            <person name="Loffler F."/>
        </authorList>
    </citation>
    <scope>NUCLEOTIDE SEQUENCE</scope>
</reference>
<gene>
    <name evidence="1" type="ORF">SDC9_201644</name>
</gene>
<protein>
    <submittedName>
        <fullName evidence="1">Uncharacterized protein</fullName>
    </submittedName>
</protein>
<sequence>MMKRKPECSVICPVCGMRLAFEDGVCYCPAEYCGYKCDKCKLEAEKNEKGEK</sequence>
<comment type="caution">
    <text evidence="1">The sequence shown here is derived from an EMBL/GenBank/DDBJ whole genome shotgun (WGS) entry which is preliminary data.</text>
</comment>
<dbReference type="EMBL" id="VSSQ01121712">
    <property type="protein sequence ID" value="MPN53975.1"/>
    <property type="molecule type" value="Genomic_DNA"/>
</dbReference>
<accession>A0A645IRI4</accession>
<proteinExistence type="predicted"/>
<name>A0A645IRI4_9ZZZZ</name>
<organism evidence="1">
    <name type="scientific">bioreactor metagenome</name>
    <dbReference type="NCBI Taxonomy" id="1076179"/>
    <lineage>
        <taxon>unclassified sequences</taxon>
        <taxon>metagenomes</taxon>
        <taxon>ecological metagenomes</taxon>
    </lineage>
</organism>